<sequence length="166" mass="18593">MSATATLPYRPCAGVMILNREGKVFVGQRLDSTLEAWQMPQGGIDDGEDALQAAIREVGEETGIPREMLALVAEAPDELFYDLPEELVGKLWKGKWRGQRQRWFLFAFGGADSDVNIDTAHPEFRAWKWADPADLPAMIVPFKRALYEAVLAAFDEPLQRRDKATA</sequence>
<dbReference type="EMBL" id="CP098401">
    <property type="protein sequence ID" value="URW76856.1"/>
    <property type="molecule type" value="Genomic_DNA"/>
</dbReference>
<dbReference type="PANTHER" id="PTHR11839:SF22">
    <property type="entry name" value="NUDIX HYDROLASE 26, CHLOROPLASTIC"/>
    <property type="match status" value="1"/>
</dbReference>
<gene>
    <name evidence="4" type="primary">rppH</name>
    <name evidence="4" type="synonym">nudH</name>
    <name evidence="6" type="ORF">M9980_06585</name>
</gene>
<dbReference type="SUPFAM" id="SSF55811">
    <property type="entry name" value="Nudix"/>
    <property type="match status" value="1"/>
</dbReference>
<dbReference type="PANTHER" id="PTHR11839">
    <property type="entry name" value="UDP/ADP-SUGAR PYROPHOSPHATASE"/>
    <property type="match status" value="1"/>
</dbReference>
<feature type="short sequence motif" description="Nudix box" evidence="4">
    <location>
        <begin position="42"/>
        <end position="63"/>
    </location>
</feature>
<dbReference type="RefSeq" id="WP_250754603.1">
    <property type="nucleotide sequence ID" value="NZ_CP098401.1"/>
</dbReference>
<name>A0ABY4TWT6_9SPHN</name>
<dbReference type="GO" id="GO:0016787">
    <property type="term" value="F:hydrolase activity"/>
    <property type="evidence" value="ECO:0007669"/>
    <property type="project" value="UniProtKB-KW"/>
</dbReference>
<proteinExistence type="inferred from homology"/>
<dbReference type="InterPro" id="IPR000086">
    <property type="entry name" value="NUDIX_hydrolase_dom"/>
</dbReference>
<evidence type="ECO:0000256" key="2">
    <source>
        <dbReference type="ARBA" id="ARBA00001946"/>
    </source>
</evidence>
<dbReference type="InterPro" id="IPR015797">
    <property type="entry name" value="NUDIX_hydrolase-like_dom_sf"/>
</dbReference>
<evidence type="ECO:0000259" key="5">
    <source>
        <dbReference type="PROSITE" id="PS51462"/>
    </source>
</evidence>
<dbReference type="Gene3D" id="3.90.79.10">
    <property type="entry name" value="Nucleoside Triphosphate Pyrophosphohydrolase"/>
    <property type="match status" value="1"/>
</dbReference>
<accession>A0ABY4TWT6</accession>
<evidence type="ECO:0000313" key="7">
    <source>
        <dbReference type="Proteomes" id="UP001055580"/>
    </source>
</evidence>
<dbReference type="HAMAP" id="MF_00298">
    <property type="entry name" value="Nudix_RppH"/>
    <property type="match status" value="1"/>
</dbReference>
<evidence type="ECO:0000256" key="4">
    <source>
        <dbReference type="HAMAP-Rule" id="MF_00298"/>
    </source>
</evidence>
<feature type="domain" description="Nudix hydrolase" evidence="5">
    <location>
        <begin position="8"/>
        <end position="152"/>
    </location>
</feature>
<comment type="cofactor">
    <cofactor evidence="4">
        <name>a divalent metal cation</name>
        <dbReference type="ChEBI" id="CHEBI:60240"/>
    </cofactor>
</comment>
<evidence type="ECO:0000256" key="1">
    <source>
        <dbReference type="ARBA" id="ARBA00001936"/>
    </source>
</evidence>
<dbReference type="PRINTS" id="PR00502">
    <property type="entry name" value="NUDIXFAMILY"/>
</dbReference>
<comment type="cofactor">
    <cofactor evidence="2">
        <name>Mg(2+)</name>
        <dbReference type="ChEBI" id="CHEBI:18420"/>
    </cofactor>
</comment>
<dbReference type="EC" id="3.6.1.-" evidence="4"/>
<reference evidence="6" key="1">
    <citation type="submission" date="2022-05" db="EMBL/GenBank/DDBJ databases">
        <title>Sphingomonas sp. strain RMG20 Genome sequencing and assembly.</title>
        <authorList>
            <person name="Kim I."/>
        </authorList>
    </citation>
    <scope>NUCLEOTIDE SEQUENCE</scope>
    <source>
        <strain evidence="6">RMG20</strain>
    </source>
</reference>
<dbReference type="CDD" id="cd03671">
    <property type="entry name" value="NUDIX_Ap4A_hydrolase_plant_like"/>
    <property type="match status" value="1"/>
</dbReference>
<comment type="cofactor">
    <cofactor evidence="1">
        <name>Mn(2+)</name>
        <dbReference type="ChEBI" id="CHEBI:29035"/>
    </cofactor>
</comment>
<keyword evidence="7" id="KW-1185">Reference proteome</keyword>
<dbReference type="InterPro" id="IPR020084">
    <property type="entry name" value="NUDIX_hydrolase_CS"/>
</dbReference>
<dbReference type="InterPro" id="IPR020476">
    <property type="entry name" value="Nudix_hydrolase"/>
</dbReference>
<dbReference type="NCBIfam" id="NF001938">
    <property type="entry name" value="PRK00714.1-5"/>
    <property type="match status" value="1"/>
</dbReference>
<organism evidence="6 7">
    <name type="scientific">Sphingomonas donggukensis</name>
    <dbReference type="NCBI Taxonomy" id="2949093"/>
    <lineage>
        <taxon>Bacteria</taxon>
        <taxon>Pseudomonadati</taxon>
        <taxon>Pseudomonadota</taxon>
        <taxon>Alphaproteobacteria</taxon>
        <taxon>Sphingomonadales</taxon>
        <taxon>Sphingomonadaceae</taxon>
        <taxon>Sphingomonas</taxon>
    </lineage>
</organism>
<dbReference type="Pfam" id="PF00293">
    <property type="entry name" value="NUDIX"/>
    <property type="match status" value="1"/>
</dbReference>
<keyword evidence="3 4" id="KW-0378">Hydrolase</keyword>
<comment type="similarity">
    <text evidence="4">Belongs to the Nudix hydrolase family. RppH subfamily.</text>
</comment>
<comment type="function">
    <text evidence="4">Accelerates the degradation of transcripts by removing pyrophosphate from the 5'-end of triphosphorylated RNA, leading to a more labile monophosphorylated state that can stimulate subsequent ribonuclease cleavage.</text>
</comment>
<dbReference type="PROSITE" id="PS00893">
    <property type="entry name" value="NUDIX_BOX"/>
    <property type="match status" value="1"/>
</dbReference>
<dbReference type="InterPro" id="IPR022927">
    <property type="entry name" value="RppH"/>
</dbReference>
<evidence type="ECO:0000256" key="3">
    <source>
        <dbReference type="ARBA" id="ARBA00022801"/>
    </source>
</evidence>
<dbReference type="Proteomes" id="UP001055580">
    <property type="component" value="Chromosome"/>
</dbReference>
<evidence type="ECO:0000313" key="6">
    <source>
        <dbReference type="EMBL" id="URW76856.1"/>
    </source>
</evidence>
<protein>
    <recommendedName>
        <fullName evidence="4">RNA pyrophosphohydrolase</fullName>
        <ecNumber evidence="4">3.6.1.-</ecNumber>
    </recommendedName>
    <alternativeName>
        <fullName evidence="4">(Di)nucleoside polyphosphate hydrolase</fullName>
    </alternativeName>
</protein>
<dbReference type="PROSITE" id="PS51462">
    <property type="entry name" value="NUDIX"/>
    <property type="match status" value="1"/>
</dbReference>